<gene>
    <name evidence="5" type="ORF">FZO89_18090</name>
</gene>
<dbReference type="SUPFAM" id="SSF46689">
    <property type="entry name" value="Homeodomain-like"/>
    <property type="match status" value="2"/>
</dbReference>
<dbReference type="Proteomes" id="UP000324973">
    <property type="component" value="Unassembled WGS sequence"/>
</dbReference>
<dbReference type="AlphaFoldDB" id="A0A5D4XET8"/>
<evidence type="ECO:0000256" key="2">
    <source>
        <dbReference type="ARBA" id="ARBA00023125"/>
    </source>
</evidence>
<dbReference type="Gene3D" id="1.10.10.60">
    <property type="entry name" value="Homeodomain-like"/>
    <property type="match status" value="2"/>
</dbReference>
<accession>A0A5D4XET8</accession>
<protein>
    <submittedName>
        <fullName evidence="5">Helix-turn-helix transcriptional regulator</fullName>
    </submittedName>
</protein>
<feature type="domain" description="HTH araC/xylS-type" evidence="4">
    <location>
        <begin position="242"/>
        <end position="340"/>
    </location>
</feature>
<dbReference type="GO" id="GO:0003700">
    <property type="term" value="F:DNA-binding transcription factor activity"/>
    <property type="evidence" value="ECO:0007669"/>
    <property type="project" value="InterPro"/>
</dbReference>
<dbReference type="OrthoDB" id="282744at2"/>
<dbReference type="EMBL" id="VTFT01000003">
    <property type="protein sequence ID" value="TYT23149.1"/>
    <property type="molecule type" value="Genomic_DNA"/>
</dbReference>
<dbReference type="PROSITE" id="PS01124">
    <property type="entry name" value="HTH_ARAC_FAMILY_2"/>
    <property type="match status" value="1"/>
</dbReference>
<keyword evidence="3" id="KW-0804">Transcription</keyword>
<dbReference type="GO" id="GO:0043565">
    <property type="term" value="F:sequence-specific DNA binding"/>
    <property type="evidence" value="ECO:0007669"/>
    <property type="project" value="InterPro"/>
</dbReference>
<evidence type="ECO:0000313" key="5">
    <source>
        <dbReference type="EMBL" id="TYT23149.1"/>
    </source>
</evidence>
<sequence>MCRIRSEHVHLEESPGVRHVVGVVDHAIRIFAHNPLAPRLARCNLSAPPRSLPSRFAMSPILHNPHSNTLLELPQERAQTLHVLHANGRNLRVNAPARWITVWLPLAGELEMQTAQCRWLLKQGELLICREDGVQASSRKNGWWLAVCGSPAAWARHLLPRPGEPVVEVFPWEGACPRELRRPIVQLARRAGDGGADASGAETAADMLGAAIIEHQKSLFPLLGRCSGRTLQRRQQTLLRLLRVRHLIHKHDDRRLDLAYLAASASYSPCHLIRSYRSVFGETPSEHVSRLRLERAWRLVVETDMPVCEITGMLGFESQSAFCRAFKNAYGTTTGQARRQQERSLAA</sequence>
<comment type="caution">
    <text evidence="5">The sequence shown here is derived from an EMBL/GenBank/DDBJ whole genome shotgun (WGS) entry which is preliminary data.</text>
</comment>
<dbReference type="PANTHER" id="PTHR46796">
    <property type="entry name" value="HTH-TYPE TRANSCRIPTIONAL ACTIVATOR RHAS-RELATED"/>
    <property type="match status" value="1"/>
</dbReference>
<reference evidence="5 6" key="1">
    <citation type="submission" date="2019-08" db="EMBL/GenBank/DDBJ databases">
        <title>Luteimonas viscosus sp. nov., isolated from soil of a sunflower field.</title>
        <authorList>
            <person name="Jianli Z."/>
            <person name="Ying Z."/>
        </authorList>
    </citation>
    <scope>NUCLEOTIDE SEQUENCE [LARGE SCALE GENOMIC DNA]</scope>
    <source>
        <strain evidence="5 6">XBU10</strain>
    </source>
</reference>
<dbReference type="InterPro" id="IPR009057">
    <property type="entry name" value="Homeodomain-like_sf"/>
</dbReference>
<dbReference type="PANTHER" id="PTHR46796:SF7">
    <property type="entry name" value="ARAC FAMILY TRANSCRIPTIONAL REGULATOR"/>
    <property type="match status" value="1"/>
</dbReference>
<name>A0A5D4XET8_9GAMM</name>
<dbReference type="SMART" id="SM00342">
    <property type="entry name" value="HTH_ARAC"/>
    <property type="match status" value="1"/>
</dbReference>
<keyword evidence="1" id="KW-0805">Transcription regulation</keyword>
<keyword evidence="2" id="KW-0238">DNA-binding</keyword>
<evidence type="ECO:0000313" key="6">
    <source>
        <dbReference type="Proteomes" id="UP000324973"/>
    </source>
</evidence>
<evidence type="ECO:0000259" key="4">
    <source>
        <dbReference type="PROSITE" id="PS01124"/>
    </source>
</evidence>
<dbReference type="InterPro" id="IPR018060">
    <property type="entry name" value="HTH_AraC"/>
</dbReference>
<dbReference type="InterPro" id="IPR050204">
    <property type="entry name" value="AraC_XylS_family_regulators"/>
</dbReference>
<evidence type="ECO:0000256" key="3">
    <source>
        <dbReference type="ARBA" id="ARBA00023163"/>
    </source>
</evidence>
<proteinExistence type="predicted"/>
<dbReference type="Pfam" id="PF12833">
    <property type="entry name" value="HTH_18"/>
    <property type="match status" value="1"/>
</dbReference>
<keyword evidence="6" id="KW-1185">Reference proteome</keyword>
<evidence type="ECO:0000256" key="1">
    <source>
        <dbReference type="ARBA" id="ARBA00023015"/>
    </source>
</evidence>
<organism evidence="5 6">
    <name type="scientific">Luteimonas viscosa</name>
    <dbReference type="NCBI Taxonomy" id="1132694"/>
    <lineage>
        <taxon>Bacteria</taxon>
        <taxon>Pseudomonadati</taxon>
        <taxon>Pseudomonadota</taxon>
        <taxon>Gammaproteobacteria</taxon>
        <taxon>Lysobacterales</taxon>
        <taxon>Lysobacteraceae</taxon>
        <taxon>Luteimonas</taxon>
    </lineage>
</organism>